<comment type="caution">
    <text evidence="2">The sequence shown here is derived from an EMBL/GenBank/DDBJ whole genome shotgun (WGS) entry which is preliminary data.</text>
</comment>
<protein>
    <submittedName>
        <fullName evidence="2">MBL fold metallo-hydrolase</fullName>
    </submittedName>
</protein>
<evidence type="ECO:0000313" key="2">
    <source>
        <dbReference type="EMBL" id="GAA2088074.1"/>
    </source>
</evidence>
<gene>
    <name evidence="2" type="ORF">GCM10009823_02920</name>
</gene>
<dbReference type="PANTHER" id="PTHR46233:SF1">
    <property type="entry name" value="CONSERVED PROTEIN"/>
    <property type="match status" value="1"/>
</dbReference>
<reference evidence="2 3" key="1">
    <citation type="journal article" date="2019" name="Int. J. Syst. Evol. Microbiol.">
        <title>The Global Catalogue of Microorganisms (GCM) 10K type strain sequencing project: providing services to taxonomists for standard genome sequencing and annotation.</title>
        <authorList>
            <consortium name="The Broad Institute Genomics Platform"/>
            <consortium name="The Broad Institute Genome Sequencing Center for Infectious Disease"/>
            <person name="Wu L."/>
            <person name="Ma J."/>
        </authorList>
    </citation>
    <scope>NUCLEOTIDE SEQUENCE [LARGE SCALE GENOMIC DNA]</scope>
    <source>
        <strain evidence="2 3">JCM 15900</strain>
    </source>
</reference>
<dbReference type="Pfam" id="PF00753">
    <property type="entry name" value="Lactamase_B"/>
    <property type="match status" value="1"/>
</dbReference>
<proteinExistence type="predicted"/>
<dbReference type="InterPro" id="IPR036866">
    <property type="entry name" value="RibonucZ/Hydroxyglut_hydro"/>
</dbReference>
<dbReference type="InterPro" id="IPR051453">
    <property type="entry name" value="MBL_Glyoxalase_II"/>
</dbReference>
<sequence length="215" mass="23082">MENILTREFAGFTIRSVPVSEMANNVYLLTASGRSEHILVDAADDLPAIRALLESAGGGEVAAILTTHRHWDHVRALRAAQEELCRRTVAGVDDAEAIEEESGASVEQTVSHGEVLEIGGLTLECIALRGHTPGSIAYVLRDGDGGTVILSGDSLFPGGPGKTWSPEDFTQLMDDLEERVFARFPDDTLVLPGHGAATALGVERPALAEWRERGW</sequence>
<dbReference type="EMBL" id="BAAAPZ010000002">
    <property type="protein sequence ID" value="GAA2088074.1"/>
    <property type="molecule type" value="Genomic_DNA"/>
</dbReference>
<dbReference type="CDD" id="cd06262">
    <property type="entry name" value="metallo-hydrolase-like_MBL-fold"/>
    <property type="match status" value="1"/>
</dbReference>
<dbReference type="RefSeq" id="WP_344334560.1">
    <property type="nucleotide sequence ID" value="NZ_BAAAPZ010000002.1"/>
</dbReference>
<name>A0ABN2WAU1_9MICO</name>
<feature type="domain" description="Metallo-beta-lactamase" evidence="1">
    <location>
        <begin position="23"/>
        <end position="194"/>
    </location>
</feature>
<evidence type="ECO:0000313" key="3">
    <source>
        <dbReference type="Proteomes" id="UP001500984"/>
    </source>
</evidence>
<keyword evidence="3" id="KW-1185">Reference proteome</keyword>
<dbReference type="Proteomes" id="UP001500984">
    <property type="component" value="Unassembled WGS sequence"/>
</dbReference>
<dbReference type="PANTHER" id="PTHR46233">
    <property type="entry name" value="HYDROXYACYLGLUTATHIONE HYDROLASE GLOC"/>
    <property type="match status" value="1"/>
</dbReference>
<dbReference type="InterPro" id="IPR001279">
    <property type="entry name" value="Metallo-B-lactamas"/>
</dbReference>
<organism evidence="2 3">
    <name type="scientific">Brevibacterium salitolerans</name>
    <dbReference type="NCBI Taxonomy" id="1403566"/>
    <lineage>
        <taxon>Bacteria</taxon>
        <taxon>Bacillati</taxon>
        <taxon>Actinomycetota</taxon>
        <taxon>Actinomycetes</taxon>
        <taxon>Micrococcales</taxon>
        <taxon>Brevibacteriaceae</taxon>
        <taxon>Brevibacterium</taxon>
    </lineage>
</organism>
<evidence type="ECO:0000259" key="1">
    <source>
        <dbReference type="SMART" id="SM00849"/>
    </source>
</evidence>
<dbReference type="Gene3D" id="3.60.15.10">
    <property type="entry name" value="Ribonuclease Z/Hydroxyacylglutathione hydrolase-like"/>
    <property type="match status" value="1"/>
</dbReference>
<dbReference type="SUPFAM" id="SSF56281">
    <property type="entry name" value="Metallo-hydrolase/oxidoreductase"/>
    <property type="match status" value="1"/>
</dbReference>
<dbReference type="SMART" id="SM00849">
    <property type="entry name" value="Lactamase_B"/>
    <property type="match status" value="1"/>
</dbReference>
<accession>A0ABN2WAU1</accession>